<keyword evidence="2" id="KW-0472">Membrane</keyword>
<gene>
    <name evidence="3" type="ORF">CJ030_MR2G006884</name>
</gene>
<comment type="caution">
    <text evidence="3">The sequence shown here is derived from an EMBL/GenBank/DDBJ whole genome shotgun (WGS) entry which is preliminary data.</text>
</comment>
<proteinExistence type="predicted"/>
<dbReference type="EMBL" id="RXIC02000020">
    <property type="protein sequence ID" value="KAB1221885.1"/>
    <property type="molecule type" value="Genomic_DNA"/>
</dbReference>
<reference evidence="3 4" key="1">
    <citation type="journal article" date="2019" name="Plant Biotechnol. J.">
        <title>The red bayberry genome and genetic basis of sex determination.</title>
        <authorList>
            <person name="Jia H.M."/>
            <person name="Jia H.J."/>
            <person name="Cai Q.L."/>
            <person name="Wang Y."/>
            <person name="Zhao H.B."/>
            <person name="Yang W.F."/>
            <person name="Wang G.Y."/>
            <person name="Li Y.H."/>
            <person name="Zhan D.L."/>
            <person name="Shen Y.T."/>
            <person name="Niu Q.F."/>
            <person name="Chang L."/>
            <person name="Qiu J."/>
            <person name="Zhao L."/>
            <person name="Xie H.B."/>
            <person name="Fu W.Y."/>
            <person name="Jin J."/>
            <person name="Li X.W."/>
            <person name="Jiao Y."/>
            <person name="Zhou C.C."/>
            <person name="Tu T."/>
            <person name="Chai C.Y."/>
            <person name="Gao J.L."/>
            <person name="Fan L.J."/>
            <person name="van de Weg E."/>
            <person name="Wang J.Y."/>
            <person name="Gao Z.S."/>
        </authorList>
    </citation>
    <scope>NUCLEOTIDE SEQUENCE [LARGE SCALE GENOMIC DNA]</scope>
    <source>
        <tissue evidence="3">Leaves</tissue>
    </source>
</reference>
<feature type="transmembrane region" description="Helical" evidence="2">
    <location>
        <begin position="36"/>
        <end position="57"/>
    </location>
</feature>
<dbReference type="AlphaFoldDB" id="A0A6A1W9K2"/>
<evidence type="ECO:0000256" key="1">
    <source>
        <dbReference type="SAM" id="MobiDB-lite"/>
    </source>
</evidence>
<protein>
    <submittedName>
        <fullName evidence="3">Uncharacterized protein</fullName>
    </submittedName>
</protein>
<dbReference type="PANTHER" id="PTHR37746:SF1">
    <property type="entry name" value="TRANSMEMBRANE PROTEIN"/>
    <property type="match status" value="1"/>
</dbReference>
<feature type="region of interest" description="Disordered" evidence="1">
    <location>
        <begin position="73"/>
        <end position="111"/>
    </location>
</feature>
<sequence>MSMKSFFHLLSSISSNPLFSSIVSLYTLILLYFPHLFLWIVFSPVLNATGILLLTLLRLGAIQRLGNEVDDKSWQSQTGHEAIGNKGSEESKENKESDSGEPERTDFLEEDDRWVATQSELDAKTERGFDPNPCFDDSFVEWDVRAPLQVIYEEYEGDEAEADPNPEEKDADQNEVELTRNMGIERYPSLSLYYPESDSDDSSYSEFDDYPTIGEWFSPENRCVKWNEEDGESLIEIALDGNKRGISFHVEEENLIEIDISRKRT</sequence>
<evidence type="ECO:0000313" key="4">
    <source>
        <dbReference type="Proteomes" id="UP000516437"/>
    </source>
</evidence>
<keyword evidence="4" id="KW-1185">Reference proteome</keyword>
<dbReference type="PANTHER" id="PTHR37746">
    <property type="entry name" value="TRANSMEMBRANE PROTEIN"/>
    <property type="match status" value="1"/>
</dbReference>
<accession>A0A6A1W9K2</accession>
<evidence type="ECO:0000256" key="2">
    <source>
        <dbReference type="SAM" id="Phobius"/>
    </source>
</evidence>
<evidence type="ECO:0000313" key="3">
    <source>
        <dbReference type="EMBL" id="KAB1221885.1"/>
    </source>
</evidence>
<keyword evidence="2" id="KW-0812">Transmembrane</keyword>
<feature type="compositionally biased region" description="Basic and acidic residues" evidence="1">
    <location>
        <begin position="87"/>
        <end position="107"/>
    </location>
</feature>
<organism evidence="3 4">
    <name type="scientific">Morella rubra</name>
    <name type="common">Chinese bayberry</name>
    <dbReference type="NCBI Taxonomy" id="262757"/>
    <lineage>
        <taxon>Eukaryota</taxon>
        <taxon>Viridiplantae</taxon>
        <taxon>Streptophyta</taxon>
        <taxon>Embryophyta</taxon>
        <taxon>Tracheophyta</taxon>
        <taxon>Spermatophyta</taxon>
        <taxon>Magnoliopsida</taxon>
        <taxon>eudicotyledons</taxon>
        <taxon>Gunneridae</taxon>
        <taxon>Pentapetalae</taxon>
        <taxon>rosids</taxon>
        <taxon>fabids</taxon>
        <taxon>Fagales</taxon>
        <taxon>Myricaceae</taxon>
        <taxon>Morella</taxon>
    </lineage>
</organism>
<dbReference type="OrthoDB" id="1939257at2759"/>
<name>A0A6A1W9K2_9ROSI</name>
<keyword evidence="2" id="KW-1133">Transmembrane helix</keyword>
<dbReference type="Proteomes" id="UP000516437">
    <property type="component" value="Chromosome 2"/>
</dbReference>